<dbReference type="EC" id="2.7.11.1" evidence="1"/>
<comment type="caution">
    <text evidence="1">The sequence shown here is derived from an EMBL/GenBank/DDBJ whole genome shotgun (WGS) entry which is preliminary data.</text>
</comment>
<gene>
    <name evidence="1" type="primary">TOR1_6</name>
    <name evidence="1" type="ORF">LPJ66_008825</name>
</gene>
<organism evidence="1 2">
    <name type="scientific">Kickxella alabastrina</name>
    <dbReference type="NCBI Taxonomy" id="61397"/>
    <lineage>
        <taxon>Eukaryota</taxon>
        <taxon>Fungi</taxon>
        <taxon>Fungi incertae sedis</taxon>
        <taxon>Zoopagomycota</taxon>
        <taxon>Kickxellomycotina</taxon>
        <taxon>Kickxellomycetes</taxon>
        <taxon>Kickxellales</taxon>
        <taxon>Kickxellaceae</taxon>
        <taxon>Kickxella</taxon>
    </lineage>
</organism>
<keyword evidence="1" id="KW-0808">Transferase</keyword>
<reference evidence="1" key="1">
    <citation type="submission" date="2022-07" db="EMBL/GenBank/DDBJ databases">
        <title>Phylogenomic reconstructions and comparative analyses of Kickxellomycotina fungi.</title>
        <authorList>
            <person name="Reynolds N.K."/>
            <person name="Stajich J.E."/>
            <person name="Barry K."/>
            <person name="Grigoriev I.V."/>
            <person name="Crous P."/>
            <person name="Smith M.E."/>
        </authorList>
    </citation>
    <scope>NUCLEOTIDE SEQUENCE</scope>
    <source>
        <strain evidence="1">Benny 63K</strain>
    </source>
</reference>
<keyword evidence="1" id="KW-0418">Kinase</keyword>
<dbReference type="Proteomes" id="UP001150581">
    <property type="component" value="Unassembled WGS sequence"/>
</dbReference>
<keyword evidence="2" id="KW-1185">Reference proteome</keyword>
<evidence type="ECO:0000313" key="2">
    <source>
        <dbReference type="Proteomes" id="UP001150581"/>
    </source>
</evidence>
<sequence length="505" mass="55163">MSDAEASGKSGEENLVYIELNARLMRLSSAQNVQDRLAGTAILSALVDIDTLETKQKFRIVKQIGALLKSSDMEVCAEAAALYGKVIAKHWPEATNSAEKDVGMCLEWLSNERNDVRRMTALLLLKALCTDTSTSLYSYISKILTSLSSPLRDRRLDMRLAAAKALGACLKLVQKQDQAPRLSLLNYVFEDLQRDQQMGTTEGYHAMLLRYPELVKSGGMFMQAHFGHASELALKLKDHPDPVVRKAAIELLPVLAQYSPHDFTKYAVGGESLLTRTCNFLITQARTSERDRATAFLALADIAKCCSTEFRPYLEPTMRAIRDTLAHRAKSRSVPAQTDETAAAVLKTISTLATAMGPALTRYMRDILDLMFTTGLSQELCGSLKVLVCEVGQLRQAIHDRLLDMVSIILAGVPFRPMQPCLDSLESRMGSVSLHYTSSTVASGLSSASLGDKSGGLSGSSVFSSEQTSLVVAAASNIPVTTEVIVLALRTLSEFDFSNENLSEF</sequence>
<name>A0ACC1I5I6_9FUNG</name>
<proteinExistence type="predicted"/>
<accession>A0ACC1I5I6</accession>
<protein>
    <submittedName>
        <fullName evidence="1">Phosphatidylinositol kinase- protein kinase tor1</fullName>
        <ecNumber evidence="1">2.7.11.1</ecNumber>
    </submittedName>
</protein>
<evidence type="ECO:0000313" key="1">
    <source>
        <dbReference type="EMBL" id="KAJ1887955.1"/>
    </source>
</evidence>
<dbReference type="EMBL" id="JANBPG010001865">
    <property type="protein sequence ID" value="KAJ1887955.1"/>
    <property type="molecule type" value="Genomic_DNA"/>
</dbReference>
<feature type="non-terminal residue" evidence="1">
    <location>
        <position position="505"/>
    </location>
</feature>